<sequence length="252" mass="28337">MSGDISPELRRFAGRAIEAFIQAVERQYNGQAANADMLRGTAAAFALSPLLGDLAEAAARDLGAAGTEDPFQHLLAWPLAELLESGQLGRERLPNYFHFIHLIMGDGQVPLAEAATAIYEHMRAQPFPPFTWEAFLADERIRIVLWTVLLRIAESFKRYEIRRDWFITLMENDSHSISLGPNAFVPRPRGEVEEGRTPFNRDSFLKLFAALFAPLRRLPAQEAAVFKKAFQHTPEQAFGPLWLHLLEDGAKL</sequence>
<dbReference type="AlphaFoldDB" id="A0A1J5TD58"/>
<evidence type="ECO:0000313" key="1">
    <source>
        <dbReference type="EMBL" id="OIR10046.1"/>
    </source>
</evidence>
<protein>
    <submittedName>
        <fullName evidence="1">Uncharacterized protein</fullName>
    </submittedName>
</protein>
<dbReference type="EMBL" id="MLJW01000024">
    <property type="protein sequence ID" value="OIR10046.1"/>
    <property type="molecule type" value="Genomic_DNA"/>
</dbReference>
<proteinExistence type="predicted"/>
<gene>
    <name evidence="1" type="ORF">GALL_79730</name>
</gene>
<comment type="caution">
    <text evidence="1">The sequence shown here is derived from an EMBL/GenBank/DDBJ whole genome shotgun (WGS) entry which is preliminary data.</text>
</comment>
<name>A0A1J5TD58_9ZZZZ</name>
<accession>A0A1J5TD58</accession>
<organism evidence="1">
    <name type="scientific">mine drainage metagenome</name>
    <dbReference type="NCBI Taxonomy" id="410659"/>
    <lineage>
        <taxon>unclassified sequences</taxon>
        <taxon>metagenomes</taxon>
        <taxon>ecological metagenomes</taxon>
    </lineage>
</organism>
<reference evidence="1" key="1">
    <citation type="submission" date="2016-10" db="EMBL/GenBank/DDBJ databases">
        <title>Sequence of Gallionella enrichment culture.</title>
        <authorList>
            <person name="Poehlein A."/>
            <person name="Muehling M."/>
            <person name="Daniel R."/>
        </authorList>
    </citation>
    <scope>NUCLEOTIDE SEQUENCE</scope>
</reference>